<evidence type="ECO:0000256" key="6">
    <source>
        <dbReference type="SAM" id="Phobius"/>
    </source>
</evidence>
<feature type="transmembrane region" description="Helical" evidence="6">
    <location>
        <begin position="39"/>
        <end position="62"/>
    </location>
</feature>
<evidence type="ECO:0000256" key="5">
    <source>
        <dbReference type="ARBA" id="ARBA00023136"/>
    </source>
</evidence>
<reference evidence="7 9" key="1">
    <citation type="submission" date="2017-02" db="EMBL/GenBank/DDBJ databases">
        <authorList>
            <person name="Peterson S.W."/>
        </authorList>
    </citation>
    <scope>NUCLEOTIDE SEQUENCE [LARGE SCALE GENOMIC DNA]</scope>
    <source>
        <strain evidence="7 9">2B3F</strain>
    </source>
</reference>
<dbReference type="Proteomes" id="UP000196230">
    <property type="component" value="Unassembled WGS sequence"/>
</dbReference>
<dbReference type="EMBL" id="SPKT01000004">
    <property type="protein sequence ID" value="TFI00399.1"/>
    <property type="molecule type" value="Genomic_DNA"/>
</dbReference>
<evidence type="ECO:0000313" key="8">
    <source>
        <dbReference type="EMBL" id="TFI00399.1"/>
    </source>
</evidence>
<dbReference type="OrthoDB" id="4966261at2"/>
<evidence type="ECO:0000313" key="9">
    <source>
        <dbReference type="Proteomes" id="UP000196230"/>
    </source>
</evidence>
<evidence type="ECO:0000256" key="3">
    <source>
        <dbReference type="ARBA" id="ARBA00022692"/>
    </source>
</evidence>
<keyword evidence="2" id="KW-1003">Cell membrane</keyword>
<evidence type="ECO:0000256" key="1">
    <source>
        <dbReference type="ARBA" id="ARBA00004651"/>
    </source>
</evidence>
<keyword evidence="3 6" id="KW-0812">Transmembrane</keyword>
<sequence length="92" mass="9467">MSVDTVITVGVVATIAVLAVAFGLGILRILRSETNAERAVVGDLVYFASIGMLAAAGLVFHSAVVQDVALLAAFLGILATVALSRILTRGER</sequence>
<dbReference type="InterPro" id="IPR007208">
    <property type="entry name" value="MrpF/PhaF-like"/>
</dbReference>
<feature type="transmembrane region" description="Helical" evidence="6">
    <location>
        <begin position="68"/>
        <end position="87"/>
    </location>
</feature>
<proteinExistence type="predicted"/>
<evidence type="ECO:0000256" key="4">
    <source>
        <dbReference type="ARBA" id="ARBA00022989"/>
    </source>
</evidence>
<protein>
    <submittedName>
        <fullName evidence="7">Na(+) H(+) antiporter subunit F</fullName>
    </submittedName>
    <submittedName>
        <fullName evidence="8">Transporter</fullName>
    </submittedName>
</protein>
<dbReference type="RefSeq" id="WP_082739608.1">
    <property type="nucleotide sequence ID" value="NZ_CP126965.1"/>
</dbReference>
<evidence type="ECO:0000313" key="7">
    <source>
        <dbReference type="EMBL" id="SJN17307.1"/>
    </source>
</evidence>
<comment type="subcellular location">
    <subcellularLocation>
        <location evidence="1">Cell membrane</location>
        <topology evidence="1">Multi-pass membrane protein</topology>
    </subcellularLocation>
</comment>
<reference evidence="8 10" key="2">
    <citation type="submission" date="2019-03" db="EMBL/GenBank/DDBJ databases">
        <title>Reclassification of Micrococcus aloeverae and Micrococcus yunnanensis as later heterotypic synonyms of Micrococcus luteus.</title>
        <authorList>
            <person name="Huang C.-H."/>
        </authorList>
    </citation>
    <scope>NUCLEOTIDE SEQUENCE [LARGE SCALE GENOMIC DNA]</scope>
    <source>
        <strain evidence="8 10">BCRC 12151</strain>
    </source>
</reference>
<accession>A0A1R4IBV4</accession>
<organism evidence="7 9">
    <name type="scientific">Micrococcus lylae</name>
    <dbReference type="NCBI Taxonomy" id="1273"/>
    <lineage>
        <taxon>Bacteria</taxon>
        <taxon>Bacillati</taxon>
        <taxon>Actinomycetota</taxon>
        <taxon>Actinomycetes</taxon>
        <taxon>Micrococcales</taxon>
        <taxon>Micrococcaceae</taxon>
        <taxon>Micrococcus</taxon>
    </lineage>
</organism>
<dbReference type="GO" id="GO:0015075">
    <property type="term" value="F:monoatomic ion transmembrane transporter activity"/>
    <property type="evidence" value="ECO:0007669"/>
    <property type="project" value="InterPro"/>
</dbReference>
<keyword evidence="10" id="KW-1185">Reference proteome</keyword>
<dbReference type="Pfam" id="PF04066">
    <property type="entry name" value="MrpF_PhaF"/>
    <property type="match status" value="1"/>
</dbReference>
<name>A0A1R4IBV4_9MICC</name>
<gene>
    <name evidence="8" type="ORF">E4A49_03190</name>
    <name evidence="7" type="ORF">FM125_01395</name>
</gene>
<keyword evidence="5 6" id="KW-0472">Membrane</keyword>
<dbReference type="GO" id="GO:0005886">
    <property type="term" value="C:plasma membrane"/>
    <property type="evidence" value="ECO:0007669"/>
    <property type="project" value="UniProtKB-SubCell"/>
</dbReference>
<dbReference type="EMBL" id="FUKP01000009">
    <property type="protein sequence ID" value="SJN17307.1"/>
    <property type="molecule type" value="Genomic_DNA"/>
</dbReference>
<evidence type="ECO:0000313" key="10">
    <source>
        <dbReference type="Proteomes" id="UP000297477"/>
    </source>
</evidence>
<dbReference type="Proteomes" id="UP000297477">
    <property type="component" value="Unassembled WGS sequence"/>
</dbReference>
<feature type="transmembrane region" description="Helical" evidence="6">
    <location>
        <begin position="6"/>
        <end position="27"/>
    </location>
</feature>
<evidence type="ECO:0000256" key="2">
    <source>
        <dbReference type="ARBA" id="ARBA00022475"/>
    </source>
</evidence>
<dbReference type="AlphaFoldDB" id="A0A1R4IBV4"/>
<keyword evidence="4 6" id="KW-1133">Transmembrane helix</keyword>